<dbReference type="Gene3D" id="1.10.8.60">
    <property type="match status" value="1"/>
</dbReference>
<dbReference type="GO" id="GO:0006260">
    <property type="term" value="P:DNA replication"/>
    <property type="evidence" value="ECO:0007669"/>
    <property type="project" value="UniProtKB-UniRule"/>
</dbReference>
<reference evidence="8 9" key="1">
    <citation type="submission" date="2015-12" db="EMBL/GenBank/DDBJ databases">
        <title>Haloprofundus marisrubri gen. nov., sp. nov., an extremely halophilic archaeon isolated from the Discovery deep brine-seawater interface in the Red Sea.</title>
        <authorList>
            <person name="Zhang G."/>
            <person name="Stingl U."/>
            <person name="Rashid M."/>
        </authorList>
    </citation>
    <scope>NUCLEOTIDE SEQUENCE [LARGE SCALE GENOMIC DNA]</scope>
    <source>
        <strain evidence="8 9">SB9</strain>
    </source>
</reference>
<evidence type="ECO:0000256" key="3">
    <source>
        <dbReference type="ARBA" id="ARBA00022741"/>
    </source>
</evidence>
<comment type="caution">
    <text evidence="8">The sequence shown here is derived from an EMBL/GenBank/DDBJ whole genome shotgun (WGS) entry which is preliminary data.</text>
</comment>
<proteinExistence type="inferred from homology"/>
<dbReference type="OrthoDB" id="195574at2157"/>
<dbReference type="InterPro" id="IPR050311">
    <property type="entry name" value="ORC1/CDC6"/>
</dbReference>
<evidence type="ECO:0000256" key="4">
    <source>
        <dbReference type="ARBA" id="ARBA00022840"/>
    </source>
</evidence>
<keyword evidence="4 5" id="KW-0067">ATP-binding</keyword>
<comment type="function">
    <text evidence="5">Involved in regulation of DNA replication.</text>
</comment>
<dbReference type="GO" id="GO:0016887">
    <property type="term" value="F:ATP hydrolysis activity"/>
    <property type="evidence" value="ECO:0007669"/>
    <property type="project" value="InterPro"/>
</dbReference>
<dbReference type="RefSeq" id="WP_058583447.1">
    <property type="nucleotide sequence ID" value="NZ_LOPU01000038.1"/>
</dbReference>
<gene>
    <name evidence="8" type="ORF">AUR64_01895</name>
</gene>
<dbReference type="Gene3D" id="3.40.50.300">
    <property type="entry name" value="P-loop containing nucleotide triphosphate hydrolases"/>
    <property type="match status" value="1"/>
</dbReference>
<keyword evidence="2 5" id="KW-0235">DNA replication</keyword>
<name>A0A0W1R3V3_9EURY</name>
<dbReference type="InterPro" id="IPR014277">
    <property type="entry name" value="Orc1/Cdc6_arc"/>
</dbReference>
<dbReference type="Proteomes" id="UP000054387">
    <property type="component" value="Unassembled WGS sequence"/>
</dbReference>
<evidence type="ECO:0000256" key="2">
    <source>
        <dbReference type="ARBA" id="ARBA00022705"/>
    </source>
</evidence>
<comment type="similarity">
    <text evidence="1 5">Belongs to the CDC6/cdc18 family.</text>
</comment>
<dbReference type="NCBIfam" id="TIGR02928">
    <property type="entry name" value="orc1/cdc6 family replication initiation protein"/>
    <property type="match status" value="1"/>
</dbReference>
<evidence type="ECO:0000259" key="6">
    <source>
        <dbReference type="SMART" id="SM00382"/>
    </source>
</evidence>
<dbReference type="InterPro" id="IPR055237">
    <property type="entry name" value="Cdc6_lid"/>
</dbReference>
<dbReference type="Pfam" id="PF22703">
    <property type="entry name" value="Cdc6_lid"/>
    <property type="match status" value="1"/>
</dbReference>
<dbReference type="SUPFAM" id="SSF46785">
    <property type="entry name" value="Winged helix' DNA-binding domain"/>
    <property type="match status" value="1"/>
</dbReference>
<protein>
    <recommendedName>
        <fullName evidence="5">ORC1-type DNA replication protein</fullName>
    </recommendedName>
</protein>
<evidence type="ECO:0000256" key="1">
    <source>
        <dbReference type="ARBA" id="ARBA00006184"/>
    </source>
</evidence>
<dbReference type="CDD" id="cd08768">
    <property type="entry name" value="Cdc6_C"/>
    <property type="match status" value="1"/>
</dbReference>
<evidence type="ECO:0000256" key="5">
    <source>
        <dbReference type="HAMAP-Rule" id="MF_01407"/>
    </source>
</evidence>
<dbReference type="PANTHER" id="PTHR10763">
    <property type="entry name" value="CELL DIVISION CONTROL PROTEIN 6-RELATED"/>
    <property type="match status" value="1"/>
</dbReference>
<dbReference type="InterPro" id="IPR049945">
    <property type="entry name" value="AAA_22"/>
</dbReference>
<feature type="domain" description="AAA+ ATPase" evidence="6">
    <location>
        <begin position="61"/>
        <end position="218"/>
    </location>
</feature>
<dbReference type="FunFam" id="1.10.8.60:FF:000073">
    <property type="entry name" value="ORC1-type DNA replication protein"/>
    <property type="match status" value="1"/>
</dbReference>
<dbReference type="Gene3D" id="1.10.10.10">
    <property type="entry name" value="Winged helix-like DNA-binding domain superfamily/Winged helix DNA-binding domain"/>
    <property type="match status" value="1"/>
</dbReference>
<feature type="binding site" evidence="5">
    <location>
        <begin position="73"/>
        <end position="77"/>
    </location>
    <ligand>
        <name>ATP</name>
        <dbReference type="ChEBI" id="CHEBI:30616"/>
    </ligand>
</feature>
<dbReference type="SMART" id="SM01074">
    <property type="entry name" value="Cdc6_C"/>
    <property type="match status" value="1"/>
</dbReference>
<keyword evidence="8" id="KW-0132">Cell division</keyword>
<evidence type="ECO:0000313" key="9">
    <source>
        <dbReference type="Proteomes" id="UP000054387"/>
    </source>
</evidence>
<dbReference type="InterPro" id="IPR015163">
    <property type="entry name" value="Cdc6_C"/>
</dbReference>
<evidence type="ECO:0000259" key="7">
    <source>
        <dbReference type="SMART" id="SM01074"/>
    </source>
</evidence>
<dbReference type="CDD" id="cd00009">
    <property type="entry name" value="AAA"/>
    <property type="match status" value="1"/>
</dbReference>
<dbReference type="InterPro" id="IPR036388">
    <property type="entry name" value="WH-like_DNA-bd_sf"/>
</dbReference>
<organism evidence="8 9">
    <name type="scientific">Haloprofundus marisrubri</name>
    <dbReference type="NCBI Taxonomy" id="1514971"/>
    <lineage>
        <taxon>Archaea</taxon>
        <taxon>Methanobacteriati</taxon>
        <taxon>Methanobacteriota</taxon>
        <taxon>Stenosarchaea group</taxon>
        <taxon>Halobacteria</taxon>
        <taxon>Halobacteriales</taxon>
        <taxon>Haloferacaceae</taxon>
        <taxon>Haloprofundus</taxon>
    </lineage>
</organism>
<feature type="binding site" evidence="5">
    <location>
        <position position="222"/>
    </location>
    <ligand>
        <name>ATP</name>
        <dbReference type="ChEBI" id="CHEBI:30616"/>
    </ligand>
</feature>
<keyword evidence="3 5" id="KW-0547">Nucleotide-binding</keyword>
<dbReference type="InterPro" id="IPR027417">
    <property type="entry name" value="P-loop_NTPase"/>
</dbReference>
<feature type="binding site" evidence="5">
    <location>
        <position position="234"/>
    </location>
    <ligand>
        <name>ATP</name>
        <dbReference type="ChEBI" id="CHEBI:30616"/>
    </ligand>
</feature>
<dbReference type="STRING" id="1514971.AUR64_01895"/>
<dbReference type="PANTHER" id="PTHR10763:SF22">
    <property type="entry name" value="ORC1-TYPE DNA REPLICATION PROTEIN"/>
    <property type="match status" value="1"/>
</dbReference>
<sequence length="414" mass="46233">MADENHSETDRDSLFRYEEPIFAREELLDIRHIPGPERIVGRDTHMQRVANAVNPAIFGRPPKHLLIYGKTGTGKSLVSRHVTERLAAEAAKDEVTVRTAFVDCGEENTETSAVKTIASQLNEPTETGISVPERGLATGDYYKRLWRILDARCDVALILLDEIDMLEDDEILRKLSRAGENNRVSRCSIGVIGISNKIDYPDQLTERVKSSFQHDEIVFKPYTADQLGDILDNRCDAFRPGVLGDDVIPLTSALAAQEHGDARKAIDILRNAGRIATEEELTEVVVGHVRKAKERTEANRFNEIVAGTPVQGKAILLALAMLTLVSDETEFSTKRVYDTYTSIVNEIGMDQLSERRVNEILQEQAFLNVINSTRTSRGRGRGVYSTHRLLEDADIVRKVITADDRFDEFDGVGA</sequence>
<dbReference type="HAMAP" id="MF_01407">
    <property type="entry name" value="ORC1_type_DNA_replic_protein"/>
    <property type="match status" value="1"/>
</dbReference>
<dbReference type="GO" id="GO:0051301">
    <property type="term" value="P:cell division"/>
    <property type="evidence" value="ECO:0007669"/>
    <property type="project" value="UniProtKB-KW"/>
</dbReference>
<keyword evidence="8" id="KW-0131">Cell cycle</keyword>
<dbReference type="Pfam" id="PF13401">
    <property type="entry name" value="AAA_22"/>
    <property type="match status" value="1"/>
</dbReference>
<feature type="domain" description="Cdc6 C-terminal" evidence="7">
    <location>
        <begin position="316"/>
        <end position="400"/>
    </location>
</feature>
<dbReference type="AlphaFoldDB" id="A0A0W1R3V3"/>
<dbReference type="GO" id="GO:0005524">
    <property type="term" value="F:ATP binding"/>
    <property type="evidence" value="ECO:0007669"/>
    <property type="project" value="UniProtKB-UniRule"/>
</dbReference>
<dbReference type="Pfam" id="PF09079">
    <property type="entry name" value="WHD_Cdc6"/>
    <property type="match status" value="1"/>
</dbReference>
<dbReference type="InterPro" id="IPR036390">
    <property type="entry name" value="WH_DNA-bd_sf"/>
</dbReference>
<dbReference type="EMBL" id="LOPU01000038">
    <property type="protein sequence ID" value="KTG07806.1"/>
    <property type="molecule type" value="Genomic_DNA"/>
</dbReference>
<keyword evidence="9" id="KW-1185">Reference proteome</keyword>
<dbReference type="SMART" id="SM00382">
    <property type="entry name" value="AAA"/>
    <property type="match status" value="1"/>
</dbReference>
<dbReference type="InterPro" id="IPR003593">
    <property type="entry name" value="AAA+_ATPase"/>
</dbReference>
<evidence type="ECO:0000313" key="8">
    <source>
        <dbReference type="EMBL" id="KTG07806.1"/>
    </source>
</evidence>
<accession>A0A0W1R3V3</accession>
<dbReference type="SUPFAM" id="SSF52540">
    <property type="entry name" value="P-loop containing nucleoside triphosphate hydrolases"/>
    <property type="match status" value="1"/>
</dbReference>